<evidence type="ECO:0000256" key="8">
    <source>
        <dbReference type="ARBA" id="ARBA00025053"/>
    </source>
</evidence>
<feature type="compositionally biased region" description="Basic and acidic residues" evidence="10">
    <location>
        <begin position="45"/>
        <end position="62"/>
    </location>
</feature>
<keyword evidence="12" id="KW-1185">Reference proteome</keyword>
<keyword evidence="4 9" id="KW-0698">rRNA processing</keyword>
<dbReference type="PANTHER" id="PTHR21738:SF0">
    <property type="entry name" value="RIBOSOMAL RNA PROCESSING PROTEIN 36 HOMOLOG"/>
    <property type="match status" value="1"/>
</dbReference>
<dbReference type="EMBL" id="CP046235">
    <property type="protein sequence ID" value="WFD47813.1"/>
    <property type="molecule type" value="Genomic_DNA"/>
</dbReference>
<comment type="similarity">
    <text evidence="2 9">Belongs to the RRP36 family.</text>
</comment>
<keyword evidence="5" id="KW-0175">Coiled coil</keyword>
<comment type="function">
    <text evidence="8 9">Component of the 90S pre-ribosome involved in the maturation of rRNAs. Required for early cleavages of the pre-RNAs in the 40S ribosomal subunit maturation pathway.</text>
</comment>
<feature type="region of interest" description="Disordered" evidence="10">
    <location>
        <begin position="165"/>
        <end position="190"/>
    </location>
</feature>
<comment type="subcellular location">
    <subcellularLocation>
        <location evidence="1 9">Nucleus</location>
        <location evidence="1 9">Nucleolus</location>
    </subcellularLocation>
</comment>
<keyword evidence="6 9" id="KW-0539">Nucleus</keyword>
<sequence>MNAKRTMQNPKEKQKMDPDALRARREEAKQQLRGLRSDGGQGPKKTPETKKEQHIESREHKSAPTVMSSRRPVSRARTVVQPVQPSKGRDPRFDSLSAGPVNLDLLSKSYKFLPELYEKELKSLKSTHDKLKRMEAHHAGPHAKSEQALKIREERQNVELALRRAESQRNERLRRETERSVKSEIKKNNQRRVDAGLRPYFPKKGTCSVF</sequence>
<proteinExistence type="inferred from homology"/>
<evidence type="ECO:0000256" key="7">
    <source>
        <dbReference type="ARBA" id="ARBA00023274"/>
    </source>
</evidence>
<keyword evidence="3 9" id="KW-0690">Ribosome biogenesis</keyword>
<dbReference type="InterPro" id="IPR009292">
    <property type="entry name" value="RRP36"/>
</dbReference>
<evidence type="ECO:0000256" key="10">
    <source>
        <dbReference type="SAM" id="MobiDB-lite"/>
    </source>
</evidence>
<dbReference type="Proteomes" id="UP000818624">
    <property type="component" value="Chromosome 2"/>
</dbReference>
<evidence type="ECO:0000256" key="9">
    <source>
        <dbReference type="RuleBase" id="RU368027"/>
    </source>
</evidence>
<dbReference type="PANTHER" id="PTHR21738">
    <property type="entry name" value="RIBOSOMAL RNA PROCESSING PROTEIN 36 HOMOLOG"/>
    <property type="match status" value="1"/>
</dbReference>
<evidence type="ECO:0000256" key="1">
    <source>
        <dbReference type="ARBA" id="ARBA00004604"/>
    </source>
</evidence>
<evidence type="ECO:0000256" key="6">
    <source>
        <dbReference type="ARBA" id="ARBA00023242"/>
    </source>
</evidence>
<evidence type="ECO:0000256" key="5">
    <source>
        <dbReference type="ARBA" id="ARBA00023054"/>
    </source>
</evidence>
<feature type="region of interest" description="Disordered" evidence="10">
    <location>
        <begin position="1"/>
        <end position="100"/>
    </location>
</feature>
<dbReference type="Pfam" id="PF06102">
    <property type="entry name" value="RRP36"/>
    <property type="match status" value="1"/>
</dbReference>
<evidence type="ECO:0000256" key="3">
    <source>
        <dbReference type="ARBA" id="ARBA00022517"/>
    </source>
</evidence>
<evidence type="ECO:0000256" key="4">
    <source>
        <dbReference type="ARBA" id="ARBA00022552"/>
    </source>
</evidence>
<evidence type="ECO:0000313" key="12">
    <source>
        <dbReference type="Proteomes" id="UP000818624"/>
    </source>
</evidence>
<feature type="compositionally biased region" description="Basic and acidic residues" evidence="10">
    <location>
        <begin position="10"/>
        <end position="30"/>
    </location>
</feature>
<gene>
    <name evidence="11" type="primary">RRP36</name>
    <name evidence="11" type="ORF">GLX27_002476</name>
</gene>
<protein>
    <recommendedName>
        <fullName evidence="9">rRNA biogenesis protein RRP36</fullName>
    </recommendedName>
</protein>
<evidence type="ECO:0000256" key="2">
    <source>
        <dbReference type="ARBA" id="ARBA00009418"/>
    </source>
</evidence>
<name>A0ABY8EQC9_MALFU</name>
<accession>A0ABY8EQC9</accession>
<keyword evidence="7 9" id="KW-0687">Ribonucleoprotein</keyword>
<evidence type="ECO:0000313" key="11">
    <source>
        <dbReference type="EMBL" id="WFD47813.1"/>
    </source>
</evidence>
<comment type="subunit">
    <text evidence="9">Associates with 90S and pre-40S pre-ribosomal particles.</text>
</comment>
<organism evidence="11 12">
    <name type="scientific">Malassezia furfur</name>
    <name type="common">Pityriasis versicolor infection agent</name>
    <name type="synonym">Pityrosporum furfur</name>
    <dbReference type="NCBI Taxonomy" id="55194"/>
    <lineage>
        <taxon>Eukaryota</taxon>
        <taxon>Fungi</taxon>
        <taxon>Dikarya</taxon>
        <taxon>Basidiomycota</taxon>
        <taxon>Ustilaginomycotina</taxon>
        <taxon>Malasseziomycetes</taxon>
        <taxon>Malasseziales</taxon>
        <taxon>Malasseziaceae</taxon>
        <taxon>Malassezia</taxon>
    </lineage>
</organism>
<reference evidence="11 12" key="1">
    <citation type="journal article" date="2020" name="Elife">
        <title>Loss of centromere function drives karyotype evolution in closely related Malassezia species.</title>
        <authorList>
            <person name="Sankaranarayanan S.R."/>
            <person name="Ianiri G."/>
            <person name="Coelho M.A."/>
            <person name="Reza M.H."/>
            <person name="Thimmappa B.C."/>
            <person name="Ganguly P."/>
            <person name="Vadnala R.N."/>
            <person name="Sun S."/>
            <person name="Siddharthan R."/>
            <person name="Tellgren-Roth C."/>
            <person name="Dawson T.L."/>
            <person name="Heitman J."/>
            <person name="Sanyal K."/>
        </authorList>
    </citation>
    <scope>NUCLEOTIDE SEQUENCE [LARGE SCALE GENOMIC DNA]</scope>
    <source>
        <strain evidence="11">CBS14141</strain>
    </source>
</reference>